<comment type="caution">
    <text evidence="6">The sequence shown here is derived from an EMBL/GenBank/DDBJ whole genome shotgun (WGS) entry which is preliminary data.</text>
</comment>
<evidence type="ECO:0000259" key="5">
    <source>
        <dbReference type="PROSITE" id="PS50932"/>
    </source>
</evidence>
<keyword evidence="3" id="KW-0804">Transcription</keyword>
<evidence type="ECO:0000256" key="1">
    <source>
        <dbReference type="ARBA" id="ARBA00023015"/>
    </source>
</evidence>
<dbReference type="Gene3D" id="3.40.50.2300">
    <property type="match status" value="2"/>
</dbReference>
<dbReference type="Pfam" id="PF00356">
    <property type="entry name" value="LacI"/>
    <property type="match status" value="1"/>
</dbReference>
<sequence>MHDVAAAAGVSRGTVSRVLNGGYVSATARAAIEAAIAQVGYVPNTAARNLVTQRSQAVGFLVLEPHSLLLEDPNIGAIMLGANAVLSDADYQMVNLVIDSARDTERITKYLSGGFVDGAVIVSARAHDPITQLVADLGLPATFVGHPPDLEQGIPFVGIDNVGSARAITERLAGTGRRRIGMIAAAVDRDSGADRLTGFRQALGDRFDPDLVAEVAFYHYADGMDGMRALLQREPGIDGVFAASDAVAAGAMQALREAGRAVPADVGIVGFDDSPWAQRTAPALSTVHQPAKEIGARAADLVLRQLAGKSVETAGVFLPTPSSGAPPPDRAGPDPPSLARRPWPDVDQGLPRRSRAYGRAWISFPRPFALDRRRSP</sequence>
<evidence type="ECO:0000256" key="4">
    <source>
        <dbReference type="SAM" id="MobiDB-lite"/>
    </source>
</evidence>
<keyword evidence="1" id="KW-0805">Transcription regulation</keyword>
<dbReference type="Pfam" id="PF13377">
    <property type="entry name" value="Peripla_BP_3"/>
    <property type="match status" value="1"/>
</dbReference>
<dbReference type="InterPro" id="IPR010982">
    <property type="entry name" value="Lambda_DNA-bd_dom_sf"/>
</dbReference>
<dbReference type="PANTHER" id="PTHR30146">
    <property type="entry name" value="LACI-RELATED TRANSCRIPTIONAL REPRESSOR"/>
    <property type="match status" value="1"/>
</dbReference>
<organism evidence="6 7">
    <name type="scientific">Phytohabitans rumicis</name>
    <dbReference type="NCBI Taxonomy" id="1076125"/>
    <lineage>
        <taxon>Bacteria</taxon>
        <taxon>Bacillati</taxon>
        <taxon>Actinomycetota</taxon>
        <taxon>Actinomycetes</taxon>
        <taxon>Micromonosporales</taxon>
        <taxon>Micromonosporaceae</taxon>
    </lineage>
</organism>
<protein>
    <submittedName>
        <fullName evidence="6">LacI family transcriptional regulator</fullName>
    </submittedName>
</protein>
<dbReference type="InterPro" id="IPR000843">
    <property type="entry name" value="HTH_LacI"/>
</dbReference>
<feature type="compositionally biased region" description="Pro residues" evidence="4">
    <location>
        <begin position="324"/>
        <end position="336"/>
    </location>
</feature>
<reference evidence="6 7" key="1">
    <citation type="submission" date="2020-03" db="EMBL/GenBank/DDBJ databases">
        <title>Whole genome shotgun sequence of Phytohabitans rumicis NBRC 108638.</title>
        <authorList>
            <person name="Komaki H."/>
            <person name="Tamura T."/>
        </authorList>
    </citation>
    <scope>NUCLEOTIDE SEQUENCE [LARGE SCALE GENOMIC DNA]</scope>
    <source>
        <strain evidence="6 7">NBRC 108638</strain>
    </source>
</reference>
<feature type="domain" description="HTH lacI-type" evidence="5">
    <location>
        <begin position="1"/>
        <end position="52"/>
    </location>
</feature>
<keyword evidence="7" id="KW-1185">Reference proteome</keyword>
<evidence type="ECO:0000313" key="7">
    <source>
        <dbReference type="Proteomes" id="UP000482960"/>
    </source>
</evidence>
<dbReference type="CDD" id="cd06267">
    <property type="entry name" value="PBP1_LacI_sugar_binding-like"/>
    <property type="match status" value="1"/>
</dbReference>
<dbReference type="PROSITE" id="PS00356">
    <property type="entry name" value="HTH_LACI_1"/>
    <property type="match status" value="1"/>
</dbReference>
<dbReference type="RefSeq" id="WP_246278789.1">
    <property type="nucleotide sequence ID" value="NZ_BLPG01000002.1"/>
</dbReference>
<keyword evidence="2" id="KW-0238">DNA-binding</keyword>
<dbReference type="PROSITE" id="PS50932">
    <property type="entry name" value="HTH_LACI_2"/>
    <property type="match status" value="1"/>
</dbReference>
<evidence type="ECO:0000256" key="2">
    <source>
        <dbReference type="ARBA" id="ARBA00023125"/>
    </source>
</evidence>
<evidence type="ECO:0000313" key="6">
    <source>
        <dbReference type="EMBL" id="GFJ96197.1"/>
    </source>
</evidence>
<dbReference type="PANTHER" id="PTHR30146:SF109">
    <property type="entry name" value="HTH-TYPE TRANSCRIPTIONAL REGULATOR GALS"/>
    <property type="match status" value="1"/>
</dbReference>
<feature type="region of interest" description="Disordered" evidence="4">
    <location>
        <begin position="315"/>
        <end position="351"/>
    </location>
</feature>
<dbReference type="AlphaFoldDB" id="A0A6V8LQ10"/>
<dbReference type="GO" id="GO:0003700">
    <property type="term" value="F:DNA-binding transcription factor activity"/>
    <property type="evidence" value="ECO:0007669"/>
    <property type="project" value="TreeGrafter"/>
</dbReference>
<reference evidence="6 7" key="2">
    <citation type="submission" date="2020-03" db="EMBL/GenBank/DDBJ databases">
        <authorList>
            <person name="Ichikawa N."/>
            <person name="Kimura A."/>
            <person name="Kitahashi Y."/>
            <person name="Uohara A."/>
        </authorList>
    </citation>
    <scope>NUCLEOTIDE SEQUENCE [LARGE SCALE GENOMIC DNA]</scope>
    <source>
        <strain evidence="6 7">NBRC 108638</strain>
    </source>
</reference>
<dbReference type="Gene3D" id="1.10.260.40">
    <property type="entry name" value="lambda repressor-like DNA-binding domains"/>
    <property type="match status" value="1"/>
</dbReference>
<dbReference type="SUPFAM" id="SSF53822">
    <property type="entry name" value="Periplasmic binding protein-like I"/>
    <property type="match status" value="1"/>
</dbReference>
<dbReference type="GO" id="GO:0000976">
    <property type="term" value="F:transcription cis-regulatory region binding"/>
    <property type="evidence" value="ECO:0007669"/>
    <property type="project" value="TreeGrafter"/>
</dbReference>
<dbReference type="InterPro" id="IPR028082">
    <property type="entry name" value="Peripla_BP_I"/>
</dbReference>
<proteinExistence type="predicted"/>
<dbReference type="CDD" id="cd01392">
    <property type="entry name" value="HTH_LacI"/>
    <property type="match status" value="1"/>
</dbReference>
<dbReference type="EMBL" id="BLPG01000002">
    <property type="protein sequence ID" value="GFJ96197.1"/>
    <property type="molecule type" value="Genomic_DNA"/>
</dbReference>
<dbReference type="Proteomes" id="UP000482960">
    <property type="component" value="Unassembled WGS sequence"/>
</dbReference>
<evidence type="ECO:0000256" key="3">
    <source>
        <dbReference type="ARBA" id="ARBA00023163"/>
    </source>
</evidence>
<accession>A0A6V8LQ10</accession>
<dbReference type="InterPro" id="IPR046335">
    <property type="entry name" value="LacI/GalR-like_sensor"/>
</dbReference>
<dbReference type="SUPFAM" id="SSF47413">
    <property type="entry name" value="lambda repressor-like DNA-binding domains"/>
    <property type="match status" value="1"/>
</dbReference>
<gene>
    <name evidence="6" type="ORF">Prum_098390</name>
</gene>
<name>A0A6V8LQ10_9ACTN</name>
<dbReference type="SMART" id="SM00354">
    <property type="entry name" value="HTH_LACI"/>
    <property type="match status" value="1"/>
</dbReference>